<evidence type="ECO:0000313" key="1">
    <source>
        <dbReference type="EMBL" id="JAB60353.1"/>
    </source>
</evidence>
<sequence length="156" mass="18147">GVGHVYLSNKISLSSDKHLYNHLKFTGCADFLKIPTMTQNRKRRRSLQEDEVEVEFVPLSKRINNLHINNTMLLENSNERATSINSVEWGPGPPNYLNQLPESPPTSEQSLDWNMSQIPLEYSPDLNENQNPHYFNINKLLFEMYVQRVHRGCHQI</sequence>
<protein>
    <submittedName>
        <fullName evidence="1">Uncharacterized protein</fullName>
    </submittedName>
</protein>
<dbReference type="AlphaFoldDB" id="V5GIQ5"/>
<reference evidence="1" key="1">
    <citation type="submission" date="2013-07" db="EMBL/GenBank/DDBJ databases">
        <title>Midgut Transcriptome Profiling of Anoplphora glabripennis, a Lignocellulose Degrading, Wood-Boring Cerambycid.</title>
        <authorList>
            <person name="Scully E.D."/>
            <person name="Hoover K."/>
            <person name="Carlson J.E."/>
            <person name="Tien M."/>
            <person name="Geib S.M."/>
        </authorList>
    </citation>
    <scope>NUCLEOTIDE SEQUENCE</scope>
</reference>
<feature type="non-terminal residue" evidence="1">
    <location>
        <position position="1"/>
    </location>
</feature>
<organism evidence="1">
    <name type="scientific">Anoplophora glabripennis</name>
    <name type="common">Asian longhorn beetle</name>
    <name type="synonym">Anoplophora nobilis</name>
    <dbReference type="NCBI Taxonomy" id="217634"/>
    <lineage>
        <taxon>Eukaryota</taxon>
        <taxon>Metazoa</taxon>
        <taxon>Ecdysozoa</taxon>
        <taxon>Arthropoda</taxon>
        <taxon>Hexapoda</taxon>
        <taxon>Insecta</taxon>
        <taxon>Pterygota</taxon>
        <taxon>Neoptera</taxon>
        <taxon>Endopterygota</taxon>
        <taxon>Coleoptera</taxon>
        <taxon>Polyphaga</taxon>
        <taxon>Cucujiformia</taxon>
        <taxon>Chrysomeloidea</taxon>
        <taxon>Cerambycidae</taxon>
        <taxon>Lamiinae</taxon>
        <taxon>Lamiini</taxon>
        <taxon>Anoplophora</taxon>
    </lineage>
</organism>
<dbReference type="EMBL" id="GALX01008113">
    <property type="protein sequence ID" value="JAB60353.1"/>
    <property type="molecule type" value="Transcribed_RNA"/>
</dbReference>
<feature type="non-terminal residue" evidence="1">
    <location>
        <position position="156"/>
    </location>
</feature>
<accession>V5GIQ5</accession>
<dbReference type="OrthoDB" id="6365503at2759"/>
<proteinExistence type="predicted"/>
<name>V5GIQ5_ANOGL</name>